<dbReference type="InterPro" id="IPR046766">
    <property type="entry name" value="Bact_hydrolase"/>
</dbReference>
<dbReference type="Pfam" id="PF20603">
    <property type="entry name" value="Bact_hydrolase"/>
    <property type="match status" value="1"/>
</dbReference>
<name>A0A1F6GVT5_9PROT</name>
<dbReference type="AlphaFoldDB" id="A0A1F6GVT5"/>
<evidence type="ECO:0000313" key="2">
    <source>
        <dbReference type="Proteomes" id="UP000177583"/>
    </source>
</evidence>
<gene>
    <name evidence="1" type="ORF">A2557_05185</name>
</gene>
<evidence type="ECO:0000313" key="1">
    <source>
        <dbReference type="EMBL" id="OGH02150.1"/>
    </source>
</evidence>
<proteinExistence type="predicted"/>
<organism evidence="1 2">
    <name type="scientific">Candidatus Lambdaproteobacteria bacterium RIFOXYD2_FULL_56_26</name>
    <dbReference type="NCBI Taxonomy" id="1817773"/>
    <lineage>
        <taxon>Bacteria</taxon>
        <taxon>Pseudomonadati</taxon>
        <taxon>Pseudomonadota</taxon>
        <taxon>Candidatus Lambdaproteobacteria</taxon>
    </lineage>
</organism>
<reference evidence="1 2" key="1">
    <citation type="journal article" date="2016" name="Nat. Commun.">
        <title>Thousands of microbial genomes shed light on interconnected biogeochemical processes in an aquifer system.</title>
        <authorList>
            <person name="Anantharaman K."/>
            <person name="Brown C.T."/>
            <person name="Hug L.A."/>
            <person name="Sharon I."/>
            <person name="Castelle C.J."/>
            <person name="Probst A.J."/>
            <person name="Thomas B.C."/>
            <person name="Singh A."/>
            <person name="Wilkins M.J."/>
            <person name="Karaoz U."/>
            <person name="Brodie E.L."/>
            <person name="Williams K.H."/>
            <person name="Hubbard S.S."/>
            <person name="Banfield J.F."/>
        </authorList>
    </citation>
    <scope>NUCLEOTIDE SEQUENCE [LARGE SCALE GENOMIC DNA]</scope>
</reference>
<dbReference type="EMBL" id="MFNF01000024">
    <property type="protein sequence ID" value="OGH02150.1"/>
    <property type="molecule type" value="Genomic_DNA"/>
</dbReference>
<sequence length="160" mass="18123">MEAETQCCPPFDPTPWDETTLDFAGKWFVQDRVRSFFHIPLNFGAVMTRMMDLVLQAQAKPGEQIILSDETSLWGSEVYVYVTKEVPGARMRRIEGRYFSKAFDGPYGQIGRFCKEMNQLLAAKGFPQGHFLFGYPLCPKCAKKYGHNPILILSRTDGGA</sequence>
<accession>A0A1F6GVT5</accession>
<dbReference type="Proteomes" id="UP000177583">
    <property type="component" value="Unassembled WGS sequence"/>
</dbReference>
<protein>
    <submittedName>
        <fullName evidence="1">Uncharacterized protein</fullName>
    </submittedName>
</protein>
<comment type="caution">
    <text evidence="1">The sequence shown here is derived from an EMBL/GenBank/DDBJ whole genome shotgun (WGS) entry which is preliminary data.</text>
</comment>